<dbReference type="PIRSF" id="PIRSF021278">
    <property type="entry name" value="AcuA"/>
    <property type="match status" value="1"/>
</dbReference>
<dbReference type="Proteomes" id="UP001387110">
    <property type="component" value="Unassembled WGS sequence"/>
</dbReference>
<feature type="region of interest" description="Disordered" evidence="1">
    <location>
        <begin position="1"/>
        <end position="22"/>
    </location>
</feature>
<evidence type="ECO:0000259" key="2">
    <source>
        <dbReference type="PROSITE" id="PS51186"/>
    </source>
</evidence>
<reference evidence="3 6" key="1">
    <citation type="journal article" date="2015" name="Int. J. Syst. Evol. Microbiol.">
        <title>Exiguobacterium enclense sp. nov., isolated from sediment.</title>
        <authorList>
            <person name="Dastager S.G."/>
            <person name="Mawlankar R."/>
            <person name="Sonalkar V.V."/>
            <person name="Thorat M.N."/>
            <person name="Mual P."/>
            <person name="Verma A."/>
            <person name="Krishnamurthi S."/>
            <person name="Tang S.K."/>
            <person name="Li W.J."/>
        </authorList>
    </citation>
    <scope>NUCLEOTIDE SEQUENCE [LARGE SCALE GENOMIC DNA]</scope>
    <source>
        <strain evidence="3 6">NIO-1109</strain>
    </source>
</reference>
<dbReference type="Proteomes" id="UP000072605">
    <property type="component" value="Unassembled WGS sequence"/>
</dbReference>
<sequence>MFEKQFNHRTHETSLGPVDIEGPVPSQTLATYTLDSGLTAFRPPAEQHQALVEIADLEEGRIIVARQGTEIIGYVTYLYPDPYETWSEGNNPYILELGAIEVSSRFRGQQIGKKLLEISMLDPAMEHYLILTTEYYWHWDLKGSGLSVWDYRKIMEKMMNHGGLVFFPTDDPEIASHPANCLMARIGKHVSPEVVAHFDALRLRRRFMYD</sequence>
<dbReference type="PROSITE" id="PS51186">
    <property type="entry name" value="GNAT"/>
    <property type="match status" value="1"/>
</dbReference>
<evidence type="ECO:0000256" key="1">
    <source>
        <dbReference type="SAM" id="MobiDB-lite"/>
    </source>
</evidence>
<dbReference type="GeneID" id="90838771"/>
<feature type="compositionally biased region" description="Basic and acidic residues" evidence="1">
    <location>
        <begin position="1"/>
        <end position="12"/>
    </location>
</feature>
<dbReference type="SMR" id="A0A0V8GJ60"/>
<dbReference type="CDD" id="cd04301">
    <property type="entry name" value="NAT_SF"/>
    <property type="match status" value="1"/>
</dbReference>
<evidence type="ECO:0000313" key="3">
    <source>
        <dbReference type="EMBL" id="KSU50307.1"/>
    </source>
</evidence>
<dbReference type="EMBL" id="JBAWKY010000001">
    <property type="protein sequence ID" value="MEI4461698.1"/>
    <property type="molecule type" value="Genomic_DNA"/>
</dbReference>
<evidence type="ECO:0000313" key="8">
    <source>
        <dbReference type="Proteomes" id="UP001387110"/>
    </source>
</evidence>
<dbReference type="EMBL" id="LNQL01000001">
    <property type="protein sequence ID" value="KSU50307.1"/>
    <property type="molecule type" value="Genomic_DNA"/>
</dbReference>
<name>A0A0V8GJ60_9BACL</name>
<accession>A0A0V8GJ60</accession>
<reference evidence="5 8" key="3">
    <citation type="submission" date="2023-12" db="EMBL/GenBank/DDBJ databases">
        <authorList>
            <person name="Easwaran N."/>
            <person name="Lazarus H.P.S."/>
        </authorList>
    </citation>
    <scope>NUCLEOTIDE SEQUENCE [LARGE SCALE GENOMIC DNA]</scope>
    <source>
        <strain evidence="5 8">VIT-2023</strain>
    </source>
</reference>
<evidence type="ECO:0000313" key="5">
    <source>
        <dbReference type="EMBL" id="MEI4461698.1"/>
    </source>
</evidence>
<dbReference type="GO" id="GO:0016747">
    <property type="term" value="F:acyltransferase activity, transferring groups other than amino-acyl groups"/>
    <property type="evidence" value="ECO:0007669"/>
    <property type="project" value="InterPro"/>
</dbReference>
<evidence type="ECO:0000313" key="4">
    <source>
        <dbReference type="EMBL" id="KTR25945.1"/>
    </source>
</evidence>
<dbReference type="EMBL" id="LDQV01000029">
    <property type="protein sequence ID" value="KTR25945.1"/>
    <property type="molecule type" value="Genomic_DNA"/>
</dbReference>
<dbReference type="GO" id="GO:0045150">
    <property type="term" value="P:acetoin catabolic process"/>
    <property type="evidence" value="ECO:0007669"/>
    <property type="project" value="InterPro"/>
</dbReference>
<dbReference type="OrthoDB" id="5416633at2"/>
<evidence type="ECO:0000313" key="6">
    <source>
        <dbReference type="Proteomes" id="UP000053797"/>
    </source>
</evidence>
<proteinExistence type="predicted"/>
<dbReference type="InterPro" id="IPR000182">
    <property type="entry name" value="GNAT_dom"/>
</dbReference>
<dbReference type="SUPFAM" id="SSF55729">
    <property type="entry name" value="Acyl-CoA N-acyltransferases (Nat)"/>
    <property type="match status" value="1"/>
</dbReference>
<evidence type="ECO:0000313" key="7">
    <source>
        <dbReference type="Proteomes" id="UP000072605"/>
    </source>
</evidence>
<dbReference type="Pfam" id="PF00583">
    <property type="entry name" value="Acetyltransf_1"/>
    <property type="match status" value="1"/>
</dbReference>
<dbReference type="AlphaFoldDB" id="A0A0V8GJ60"/>
<dbReference type="GO" id="GO:0019152">
    <property type="term" value="F:acetoin dehydrogenase (NAD+) activity"/>
    <property type="evidence" value="ECO:0007669"/>
    <property type="project" value="InterPro"/>
</dbReference>
<protein>
    <submittedName>
        <fullName evidence="3">Acetoin dehydrogenase</fullName>
    </submittedName>
    <submittedName>
        <fullName evidence="5">GNAT family N-acetyltransferase</fullName>
    </submittedName>
</protein>
<keyword evidence="8" id="KW-1185">Reference proteome</keyword>
<gene>
    <name evidence="3" type="ORF">AS033_02710</name>
    <name evidence="4" type="ORF">RSA11_12885</name>
    <name evidence="5" type="ORF">SZL87_04555</name>
</gene>
<reference evidence="4 7" key="2">
    <citation type="journal article" date="2016" name="Front. Microbiol.">
        <title>Genomic Resource of Rice Seed Associated Bacteria.</title>
        <authorList>
            <person name="Midha S."/>
            <person name="Bansal K."/>
            <person name="Sharma S."/>
            <person name="Kumar N."/>
            <person name="Patil P.P."/>
            <person name="Chaudhry V."/>
            <person name="Patil P.B."/>
        </authorList>
    </citation>
    <scope>NUCLEOTIDE SEQUENCE [LARGE SCALE GENOMIC DNA]</scope>
    <source>
        <strain evidence="4 7">RSA11</strain>
    </source>
</reference>
<dbReference type="Gene3D" id="3.40.630.30">
    <property type="match status" value="1"/>
</dbReference>
<dbReference type="InterPro" id="IPR024699">
    <property type="entry name" value="AcuA"/>
</dbReference>
<feature type="domain" description="N-acetyltransferase" evidence="2">
    <location>
        <begin position="18"/>
        <end position="188"/>
    </location>
</feature>
<dbReference type="Proteomes" id="UP000053797">
    <property type="component" value="Unassembled WGS sequence"/>
</dbReference>
<dbReference type="RefSeq" id="WP_023469064.1">
    <property type="nucleotide sequence ID" value="NZ_FMYN01000001.1"/>
</dbReference>
<organism evidence="3 6">
    <name type="scientific">Exiguobacterium indicum</name>
    <dbReference type="NCBI Taxonomy" id="296995"/>
    <lineage>
        <taxon>Bacteria</taxon>
        <taxon>Bacillati</taxon>
        <taxon>Bacillota</taxon>
        <taxon>Bacilli</taxon>
        <taxon>Bacillales</taxon>
        <taxon>Bacillales Family XII. Incertae Sedis</taxon>
        <taxon>Exiguobacterium</taxon>
    </lineage>
</organism>
<comment type="caution">
    <text evidence="3">The sequence shown here is derived from an EMBL/GenBank/DDBJ whole genome shotgun (WGS) entry which is preliminary data.</text>
</comment>
<dbReference type="InterPro" id="IPR016181">
    <property type="entry name" value="Acyl_CoA_acyltransferase"/>
</dbReference>